<evidence type="ECO:0007829" key="11">
    <source>
        <dbReference type="ProteomicsDB" id="A0A0P0WFP9"/>
    </source>
</evidence>
<comment type="similarity">
    <text evidence="2">Belongs to the TMEM14 family.</text>
</comment>
<dbReference type="Proteomes" id="UP000059680">
    <property type="component" value="Chromosome 4"/>
</dbReference>
<feature type="transmembrane region" description="Helical" evidence="7">
    <location>
        <begin position="254"/>
        <end position="271"/>
    </location>
</feature>
<evidence type="ECO:0000256" key="6">
    <source>
        <dbReference type="SAM" id="MobiDB-lite"/>
    </source>
</evidence>
<dbReference type="Gene3D" id="1.10.10.1740">
    <property type="entry name" value="Transmembrane protein 14-like"/>
    <property type="match status" value="1"/>
</dbReference>
<reference evidence="9" key="1">
    <citation type="journal article" date="2005" name="Nature">
        <title>The map-based sequence of the rice genome.</title>
        <authorList>
            <consortium name="International rice genome sequencing project (IRGSP)"/>
            <person name="Matsumoto T."/>
            <person name="Wu J."/>
            <person name="Kanamori H."/>
            <person name="Katayose Y."/>
            <person name="Fujisawa M."/>
            <person name="Namiki N."/>
            <person name="Mizuno H."/>
            <person name="Yamamoto K."/>
            <person name="Antonio B.A."/>
            <person name="Baba T."/>
            <person name="Sakata K."/>
            <person name="Nagamura Y."/>
            <person name="Aoki H."/>
            <person name="Arikawa K."/>
            <person name="Arita K."/>
            <person name="Bito T."/>
            <person name="Chiden Y."/>
            <person name="Fujitsuka N."/>
            <person name="Fukunaka R."/>
            <person name="Hamada M."/>
            <person name="Harada C."/>
            <person name="Hayashi A."/>
            <person name="Hijishita S."/>
            <person name="Honda M."/>
            <person name="Hosokawa S."/>
            <person name="Ichikawa Y."/>
            <person name="Idonuma A."/>
            <person name="Iijima M."/>
            <person name="Ikeda M."/>
            <person name="Ikeno M."/>
            <person name="Ito K."/>
            <person name="Ito S."/>
            <person name="Ito T."/>
            <person name="Ito Y."/>
            <person name="Ito Y."/>
            <person name="Iwabuchi A."/>
            <person name="Kamiya K."/>
            <person name="Karasawa W."/>
            <person name="Kurita K."/>
            <person name="Katagiri S."/>
            <person name="Kikuta A."/>
            <person name="Kobayashi H."/>
            <person name="Kobayashi N."/>
            <person name="Machita K."/>
            <person name="Maehara T."/>
            <person name="Masukawa M."/>
            <person name="Mizubayashi T."/>
            <person name="Mukai Y."/>
            <person name="Nagasaki H."/>
            <person name="Nagata Y."/>
            <person name="Naito S."/>
            <person name="Nakashima M."/>
            <person name="Nakama Y."/>
            <person name="Nakamichi Y."/>
            <person name="Nakamura M."/>
            <person name="Meguro A."/>
            <person name="Negishi M."/>
            <person name="Ohta I."/>
            <person name="Ohta T."/>
            <person name="Okamoto M."/>
            <person name="Ono N."/>
            <person name="Saji S."/>
            <person name="Sakaguchi M."/>
            <person name="Sakai K."/>
            <person name="Shibata M."/>
            <person name="Shimokawa T."/>
            <person name="Song J."/>
            <person name="Takazaki Y."/>
            <person name="Terasawa K."/>
            <person name="Tsugane M."/>
            <person name="Tsuji K."/>
            <person name="Ueda S."/>
            <person name="Waki K."/>
            <person name="Yamagata H."/>
            <person name="Yamamoto M."/>
            <person name="Yamamoto S."/>
            <person name="Yamane H."/>
            <person name="Yoshiki S."/>
            <person name="Yoshihara R."/>
            <person name="Yukawa K."/>
            <person name="Zhong H."/>
            <person name="Yano M."/>
            <person name="Yuan Q."/>
            <person name="Ouyang S."/>
            <person name="Liu J."/>
            <person name="Jones K.M."/>
            <person name="Gansberger K."/>
            <person name="Moffat K."/>
            <person name="Hill J."/>
            <person name="Bera J."/>
            <person name="Fadrosh D."/>
            <person name="Jin S."/>
            <person name="Johri S."/>
            <person name="Kim M."/>
            <person name="Overton L."/>
            <person name="Reardon M."/>
            <person name="Tsitrin T."/>
            <person name="Vuong H."/>
            <person name="Weaver B."/>
            <person name="Ciecko A."/>
            <person name="Tallon L."/>
            <person name="Jackson J."/>
            <person name="Pai G."/>
            <person name="Aken S.V."/>
            <person name="Utterback T."/>
            <person name="Reidmuller S."/>
            <person name="Feldblyum T."/>
            <person name="Hsiao J."/>
            <person name="Zismann V."/>
            <person name="Iobst S."/>
            <person name="de Vazeille A.R."/>
            <person name="Buell C.R."/>
            <person name="Ying K."/>
            <person name="Li Y."/>
            <person name="Lu T."/>
            <person name="Huang Y."/>
            <person name="Zhao Q."/>
            <person name="Feng Q."/>
            <person name="Zhang L."/>
            <person name="Zhu J."/>
            <person name="Weng Q."/>
            <person name="Mu J."/>
            <person name="Lu Y."/>
            <person name="Fan D."/>
            <person name="Liu Y."/>
            <person name="Guan J."/>
            <person name="Zhang Y."/>
            <person name="Yu S."/>
            <person name="Liu X."/>
            <person name="Zhang Y."/>
            <person name="Hong G."/>
            <person name="Han B."/>
            <person name="Choisne N."/>
            <person name="Demange N."/>
            <person name="Orjeda G."/>
            <person name="Samain S."/>
            <person name="Cattolico L."/>
            <person name="Pelletier E."/>
            <person name="Couloux A."/>
            <person name="Segurens B."/>
            <person name="Wincker P."/>
            <person name="D'Hont A."/>
            <person name="Scarpelli C."/>
            <person name="Weissenbach J."/>
            <person name="Salanoubat M."/>
            <person name="Quetier F."/>
            <person name="Yu Y."/>
            <person name="Kim H.R."/>
            <person name="Rambo T."/>
            <person name="Currie J."/>
            <person name="Collura K."/>
            <person name="Luo M."/>
            <person name="Yang T."/>
            <person name="Ammiraju J.S.S."/>
            <person name="Engler F."/>
            <person name="Soderlund C."/>
            <person name="Wing R.A."/>
            <person name="Palmer L.E."/>
            <person name="de la Bastide M."/>
            <person name="Spiegel L."/>
            <person name="Nascimento L."/>
            <person name="Zutavern T."/>
            <person name="O'Shaughnessy A."/>
            <person name="Dike S."/>
            <person name="Dedhia N."/>
            <person name="Preston R."/>
            <person name="Balija V."/>
            <person name="McCombie W.R."/>
            <person name="Chow T."/>
            <person name="Chen H."/>
            <person name="Chung M."/>
            <person name="Chen C."/>
            <person name="Shaw J."/>
            <person name="Wu H."/>
            <person name="Hsiao K."/>
            <person name="Chao Y."/>
            <person name="Chu M."/>
            <person name="Cheng C."/>
            <person name="Hour A."/>
            <person name="Lee P."/>
            <person name="Lin S."/>
            <person name="Lin Y."/>
            <person name="Liou J."/>
            <person name="Liu S."/>
            <person name="Hsing Y."/>
            <person name="Raghuvanshi S."/>
            <person name="Mohanty A."/>
            <person name="Bharti A.K."/>
            <person name="Gaur A."/>
            <person name="Gupta V."/>
            <person name="Kumar D."/>
            <person name="Ravi V."/>
            <person name="Vij S."/>
            <person name="Kapur A."/>
            <person name="Khurana P."/>
            <person name="Khurana P."/>
            <person name="Khurana J.P."/>
            <person name="Tyagi A.K."/>
            <person name="Gaikwad K."/>
            <person name="Singh A."/>
            <person name="Dalal V."/>
            <person name="Srivastava S."/>
            <person name="Dixit A."/>
            <person name="Pal A.K."/>
            <person name="Ghazi I.A."/>
            <person name="Yadav M."/>
            <person name="Pandit A."/>
            <person name="Bhargava A."/>
            <person name="Sureshbabu K."/>
            <person name="Batra K."/>
            <person name="Sharma T.R."/>
            <person name="Mohapatra T."/>
            <person name="Singh N.K."/>
            <person name="Messing J."/>
            <person name="Nelson A.B."/>
            <person name="Fuks G."/>
            <person name="Kavchok S."/>
            <person name="Keizer G."/>
            <person name="Linton E."/>
            <person name="Llaca V."/>
            <person name="Song R."/>
            <person name="Tanyolac B."/>
            <person name="Young S."/>
            <person name="Ho-Il K."/>
            <person name="Hahn J.H."/>
            <person name="Sangsakoo G."/>
            <person name="Vanavichit A."/>
            <person name="de Mattos Luiz.A.T."/>
            <person name="Zimmer P.D."/>
            <person name="Malone G."/>
            <person name="Dellagostin O."/>
            <person name="de Oliveira A.C."/>
            <person name="Bevan M."/>
            <person name="Bancroft I."/>
            <person name="Minx P."/>
            <person name="Cordum H."/>
            <person name="Wilson R."/>
            <person name="Cheng Z."/>
            <person name="Jin W."/>
            <person name="Jiang J."/>
            <person name="Leong S.A."/>
            <person name="Iwama H."/>
            <person name="Gojobori T."/>
            <person name="Itoh T."/>
            <person name="Niimura Y."/>
            <person name="Fujii Y."/>
            <person name="Habara T."/>
            <person name="Sakai H."/>
            <person name="Sato Y."/>
            <person name="Wilson G."/>
            <person name="Kumar K."/>
            <person name="McCouch S."/>
            <person name="Juretic N."/>
            <person name="Hoen D."/>
            <person name="Wright S."/>
            <person name="Bruskiewich R."/>
            <person name="Bureau T."/>
            <person name="Miyao A."/>
            <person name="Hirochika H."/>
            <person name="Nishikawa T."/>
            <person name="Kadowaki K."/>
            <person name="Sugiura M."/>
            <person name="Burr B."/>
            <person name="Sasaki T."/>
        </authorList>
    </citation>
    <scope>NUCLEOTIDE SEQUENCE [LARGE SCALE GENOMIC DNA]</scope>
    <source>
        <strain evidence="9">cv. Nipponbare</strain>
    </source>
</reference>
<gene>
    <name evidence="8" type="ordered locus">Os04g0653100</name>
    <name evidence="8" type="ORF">OSNPB_040653100</name>
</gene>
<dbReference type="InParanoid" id="A0A0P0WFP9"/>
<feature type="compositionally biased region" description="Basic and acidic residues" evidence="6">
    <location>
        <begin position="40"/>
        <end position="55"/>
    </location>
</feature>
<dbReference type="AlphaFoldDB" id="A0A0P0WFP9"/>
<dbReference type="PaxDb" id="39947-A0A0P0WFP9"/>
<evidence type="ECO:0000256" key="2">
    <source>
        <dbReference type="ARBA" id="ARBA00007590"/>
    </source>
</evidence>
<dbReference type="EMBL" id="AP014960">
    <property type="protein sequence ID" value="BAS91386.1"/>
    <property type="molecule type" value="Genomic_DNA"/>
</dbReference>
<dbReference type="PANTHER" id="PTHR12668:SF37">
    <property type="entry name" value="PROTEIN FATTY ACID EXPORT 2, CHLOROPLASTIC"/>
    <property type="match status" value="1"/>
</dbReference>
<feature type="transmembrane region" description="Helical" evidence="7">
    <location>
        <begin position="283"/>
        <end position="302"/>
    </location>
</feature>
<feature type="region of interest" description="Disordered" evidence="6">
    <location>
        <begin position="1"/>
        <end position="96"/>
    </location>
</feature>
<protein>
    <submittedName>
        <fullName evidence="8">Os04g0653100 protein</fullName>
    </submittedName>
</protein>
<dbReference type="InterPro" id="IPR005349">
    <property type="entry name" value="TMEM14"/>
</dbReference>
<dbReference type="GO" id="GO:0009706">
    <property type="term" value="C:chloroplast inner membrane"/>
    <property type="evidence" value="ECO:0000318"/>
    <property type="project" value="GO_Central"/>
</dbReference>
<keyword evidence="4 7" id="KW-1133">Transmembrane helix</keyword>
<dbReference type="PANTHER" id="PTHR12668">
    <property type="entry name" value="TRANSMEMBRANE PROTEIN 14, 15"/>
    <property type="match status" value="1"/>
</dbReference>
<evidence type="ECO:0000256" key="1">
    <source>
        <dbReference type="ARBA" id="ARBA00004370"/>
    </source>
</evidence>
<dbReference type="STRING" id="39947.A0A0P0WFP9"/>
<name>A0A0P0WFP9_ORYSJ</name>
<feature type="region of interest" description="Disordered" evidence="6">
    <location>
        <begin position="155"/>
        <end position="198"/>
    </location>
</feature>
<feature type="compositionally biased region" description="Polar residues" evidence="6">
    <location>
        <begin position="18"/>
        <end position="32"/>
    </location>
</feature>
<dbReference type="eggNOG" id="KOG4267">
    <property type="taxonomic scope" value="Eukaryota"/>
</dbReference>
<dbReference type="GO" id="GO:0015245">
    <property type="term" value="F:fatty acid transmembrane transporter activity"/>
    <property type="evidence" value="ECO:0000318"/>
    <property type="project" value="GO_Central"/>
</dbReference>
<evidence type="ECO:0000256" key="7">
    <source>
        <dbReference type="SAM" id="Phobius"/>
    </source>
</evidence>
<feature type="compositionally biased region" description="Gly residues" evidence="6">
    <location>
        <begin position="158"/>
        <end position="175"/>
    </location>
</feature>
<keyword evidence="9" id="KW-1185">Reference proteome</keyword>
<dbReference type="FunCoup" id="A0A0P0WFP9">
    <property type="interactions" value="303"/>
</dbReference>
<accession>A0A0P0WFP9</accession>
<keyword evidence="3 7" id="KW-0812">Transmembrane</keyword>
<keyword evidence="10 11" id="KW-1267">Proteomics identification</keyword>
<evidence type="ECO:0000256" key="4">
    <source>
        <dbReference type="ARBA" id="ARBA00022989"/>
    </source>
</evidence>
<dbReference type="Pfam" id="PF03647">
    <property type="entry name" value="Tmemb_14"/>
    <property type="match status" value="1"/>
</dbReference>
<proteinExistence type="evidence at protein level"/>
<evidence type="ECO:0000256" key="5">
    <source>
        <dbReference type="ARBA" id="ARBA00023136"/>
    </source>
</evidence>
<comment type="subcellular location">
    <subcellularLocation>
        <location evidence="1">Membrane</location>
    </subcellularLocation>
</comment>
<organism evidence="8 9">
    <name type="scientific">Oryza sativa subsp. japonica</name>
    <name type="common">Rice</name>
    <dbReference type="NCBI Taxonomy" id="39947"/>
    <lineage>
        <taxon>Eukaryota</taxon>
        <taxon>Viridiplantae</taxon>
        <taxon>Streptophyta</taxon>
        <taxon>Embryophyta</taxon>
        <taxon>Tracheophyta</taxon>
        <taxon>Spermatophyta</taxon>
        <taxon>Magnoliopsida</taxon>
        <taxon>Liliopsida</taxon>
        <taxon>Poales</taxon>
        <taxon>Poaceae</taxon>
        <taxon>BOP clade</taxon>
        <taxon>Oryzoideae</taxon>
        <taxon>Oryzeae</taxon>
        <taxon>Oryzinae</taxon>
        <taxon>Oryza</taxon>
        <taxon>Oryza sativa</taxon>
    </lineage>
</organism>
<dbReference type="Gramene" id="Os04t0653100-01">
    <property type="protein sequence ID" value="Os04t0653100-01"/>
    <property type="gene ID" value="Os04g0653100"/>
</dbReference>
<dbReference type="SMR" id="A0A0P0WFP9"/>
<reference evidence="8 9" key="3">
    <citation type="journal article" date="2013" name="Rice">
        <title>Improvement of the Oryza sativa Nipponbare reference genome using next generation sequence and optical map data.</title>
        <authorList>
            <person name="Kawahara Y."/>
            <person name="de la Bastide M."/>
            <person name="Hamilton J.P."/>
            <person name="Kanamori H."/>
            <person name="McCombie W.R."/>
            <person name="Ouyang S."/>
            <person name="Schwartz D.C."/>
            <person name="Tanaka T."/>
            <person name="Wu J."/>
            <person name="Zhou S."/>
            <person name="Childs K.L."/>
            <person name="Davidson R.M."/>
            <person name="Lin H."/>
            <person name="Quesada-Ocampo L."/>
            <person name="Vaillancourt B."/>
            <person name="Sakai H."/>
            <person name="Lee S.S."/>
            <person name="Kim J."/>
            <person name="Numa H."/>
            <person name="Itoh T."/>
            <person name="Buell C.R."/>
            <person name="Matsumoto T."/>
        </authorList>
    </citation>
    <scope>NUCLEOTIDE SEQUENCE [LARGE SCALE GENOMIC DNA]</scope>
    <source>
        <strain evidence="9">cv. Nipponbare</strain>
    </source>
</reference>
<evidence type="ECO:0007829" key="10">
    <source>
        <dbReference type="PeptideAtlas" id="A0A0P0WFP9"/>
    </source>
</evidence>
<reference evidence="8 9" key="2">
    <citation type="journal article" date="2013" name="Plant Cell Physiol.">
        <title>Rice Annotation Project Database (RAP-DB): an integrative and interactive database for rice genomics.</title>
        <authorList>
            <person name="Sakai H."/>
            <person name="Lee S.S."/>
            <person name="Tanaka T."/>
            <person name="Numa H."/>
            <person name="Kim J."/>
            <person name="Kawahara Y."/>
            <person name="Wakimoto H."/>
            <person name="Yang C.C."/>
            <person name="Iwamoto M."/>
            <person name="Abe T."/>
            <person name="Yamada Y."/>
            <person name="Muto A."/>
            <person name="Inokuchi H."/>
            <person name="Ikemura T."/>
            <person name="Matsumoto T."/>
            <person name="Sasaki T."/>
            <person name="Itoh T."/>
        </authorList>
    </citation>
    <scope>NUCLEOTIDE SEQUENCE [LARGE SCALE GENOMIC DNA]</scope>
    <source>
        <strain evidence="9">cv. Nipponbare</strain>
    </source>
</reference>
<keyword evidence="5 7" id="KW-0472">Membrane</keyword>
<sequence length="307" mass="32056">MRMMQGVHMQSCVPRAPQETNRPSRCNPTQKSSNRKGKKKEFQKEKEKKEKEIKEKKRKEKKRKRKPGAHPQSHTTNLPVKNPHHITSISSTRSWNSSSSMAIATTTLPLAPLALAPPSSPISQCSLLLLRPRAPAALSLRPSARLLVAVAASEPELGGSGGGGAGDGSGSGGGGDSEKPRGGGGDEEGEGEEEKMGQGLSMSQKITLAYAALVGAGGAMGYMKSGSQKSLAAGGISALVLYFVHTQLPVRPVFASSIGLGISAALLSVMGSRFKKSGKIFPAGVVSLVSLVMVGGYIHGILRSTHA</sequence>
<evidence type="ECO:0000313" key="9">
    <source>
        <dbReference type="Proteomes" id="UP000059680"/>
    </source>
</evidence>
<evidence type="ECO:0000313" key="8">
    <source>
        <dbReference type="EMBL" id="BAS91386.1"/>
    </source>
</evidence>
<evidence type="ECO:0000256" key="3">
    <source>
        <dbReference type="ARBA" id="ARBA00022692"/>
    </source>
</evidence>
<feature type="compositionally biased region" description="Basic residues" evidence="6">
    <location>
        <begin position="56"/>
        <end position="68"/>
    </location>
</feature>
<dbReference type="GO" id="GO:0015908">
    <property type="term" value="P:fatty acid transport"/>
    <property type="evidence" value="ECO:0000318"/>
    <property type="project" value="GO_Central"/>
</dbReference>
<dbReference type="InterPro" id="IPR044890">
    <property type="entry name" value="TMEM14_sf"/>
</dbReference>